<reference evidence="1" key="1">
    <citation type="journal article" date="2012" name="PLoS ONE">
        <title>Gene sets for utilization of primary and secondary nutrition supplies in the distal gut of endangered iberian lynx.</title>
        <authorList>
            <person name="Alcaide M."/>
            <person name="Messina E."/>
            <person name="Richter M."/>
            <person name="Bargiela R."/>
            <person name="Peplies J."/>
            <person name="Huws S.A."/>
            <person name="Newbold C.J."/>
            <person name="Golyshin P.N."/>
            <person name="Simon M.A."/>
            <person name="Lopez G."/>
            <person name="Yakimov M.M."/>
            <person name="Ferrer M."/>
        </authorList>
    </citation>
    <scope>NUCLEOTIDE SEQUENCE</scope>
</reference>
<accession>J9FHJ6</accession>
<gene>
    <name evidence="1" type="ORF">EVA_17507</name>
</gene>
<evidence type="ECO:0000313" key="1">
    <source>
        <dbReference type="EMBL" id="EJW94386.1"/>
    </source>
</evidence>
<sequence>MYYLLFIYKSFQRSLLCEQPSSNIVSVKEAPFVSRLRMQR</sequence>
<dbReference type="EMBL" id="AMCI01006408">
    <property type="protein sequence ID" value="EJW94386.1"/>
    <property type="molecule type" value="Genomic_DNA"/>
</dbReference>
<comment type="caution">
    <text evidence="1">The sequence shown here is derived from an EMBL/GenBank/DDBJ whole genome shotgun (WGS) entry which is preliminary data.</text>
</comment>
<protein>
    <submittedName>
        <fullName evidence="1">Uncharacterized protein</fullName>
    </submittedName>
</protein>
<proteinExistence type="predicted"/>
<organism evidence="1">
    <name type="scientific">gut metagenome</name>
    <dbReference type="NCBI Taxonomy" id="749906"/>
    <lineage>
        <taxon>unclassified sequences</taxon>
        <taxon>metagenomes</taxon>
        <taxon>organismal metagenomes</taxon>
    </lineage>
</organism>
<dbReference type="AlphaFoldDB" id="J9FHJ6"/>
<name>J9FHJ6_9ZZZZ</name>